<accession>A0A1J8Q775</accession>
<evidence type="ECO:0000313" key="7">
    <source>
        <dbReference type="Proteomes" id="UP000183567"/>
    </source>
</evidence>
<name>A0A1J8Q775_9AGAM</name>
<dbReference type="SUPFAM" id="SSF103473">
    <property type="entry name" value="MFS general substrate transporter"/>
    <property type="match status" value="1"/>
</dbReference>
<dbReference type="InterPro" id="IPR036259">
    <property type="entry name" value="MFS_trans_sf"/>
</dbReference>
<evidence type="ECO:0000256" key="5">
    <source>
        <dbReference type="SAM" id="Phobius"/>
    </source>
</evidence>
<evidence type="ECO:0008006" key="8">
    <source>
        <dbReference type="Google" id="ProtNLM"/>
    </source>
</evidence>
<feature type="transmembrane region" description="Helical" evidence="5">
    <location>
        <begin position="77"/>
        <end position="101"/>
    </location>
</feature>
<evidence type="ECO:0000256" key="3">
    <source>
        <dbReference type="ARBA" id="ARBA00022989"/>
    </source>
</evidence>
<proteinExistence type="predicted"/>
<keyword evidence="3 5" id="KW-1133">Transmembrane helix</keyword>
<gene>
    <name evidence="6" type="ORF">AZE42_10892</name>
</gene>
<dbReference type="OrthoDB" id="6770063at2759"/>
<comment type="subcellular location">
    <subcellularLocation>
        <location evidence="1">Membrane</location>
        <topology evidence="1">Multi-pass membrane protein</topology>
    </subcellularLocation>
</comment>
<dbReference type="GO" id="GO:0022857">
    <property type="term" value="F:transmembrane transporter activity"/>
    <property type="evidence" value="ECO:0007669"/>
    <property type="project" value="TreeGrafter"/>
</dbReference>
<evidence type="ECO:0000256" key="2">
    <source>
        <dbReference type="ARBA" id="ARBA00022692"/>
    </source>
</evidence>
<dbReference type="EMBL" id="LVVM01002853">
    <property type="protein sequence ID" value="OJA15811.1"/>
    <property type="molecule type" value="Genomic_DNA"/>
</dbReference>
<dbReference type="Proteomes" id="UP000183567">
    <property type="component" value="Unassembled WGS sequence"/>
</dbReference>
<dbReference type="AlphaFoldDB" id="A0A1J8Q775"/>
<evidence type="ECO:0000313" key="6">
    <source>
        <dbReference type="EMBL" id="OJA15811.1"/>
    </source>
</evidence>
<keyword evidence="4 5" id="KW-0472">Membrane</keyword>
<sequence>MSVADIVDEDLHVLDFGASELTLHSDFELKLFSLHHPEQQDSQNTLAQAHGINVSIVDWDGPDDPHNPKNWSFRRRWVATGIISAFTFISPVSSAMIAPAVGQIASTFGNNNDTTNALTVSIFVLAYGK</sequence>
<organism evidence="6 7">
    <name type="scientific">Rhizopogon vesiculosus</name>
    <dbReference type="NCBI Taxonomy" id="180088"/>
    <lineage>
        <taxon>Eukaryota</taxon>
        <taxon>Fungi</taxon>
        <taxon>Dikarya</taxon>
        <taxon>Basidiomycota</taxon>
        <taxon>Agaricomycotina</taxon>
        <taxon>Agaricomycetes</taxon>
        <taxon>Agaricomycetidae</taxon>
        <taxon>Boletales</taxon>
        <taxon>Suillineae</taxon>
        <taxon>Rhizopogonaceae</taxon>
        <taxon>Rhizopogon</taxon>
    </lineage>
</organism>
<keyword evidence="2 5" id="KW-0812">Transmembrane</keyword>
<dbReference type="STRING" id="180088.A0A1J8Q775"/>
<reference evidence="6 7" key="1">
    <citation type="submission" date="2016-03" db="EMBL/GenBank/DDBJ databases">
        <title>Comparative genomics of the ectomycorrhizal sister species Rhizopogon vinicolor and Rhizopogon vesiculosus (Basidiomycota: Boletales) reveals a divergence of the mating type B locus.</title>
        <authorList>
            <person name="Mujic A.B."/>
            <person name="Kuo A."/>
            <person name="Tritt A."/>
            <person name="Lipzen A."/>
            <person name="Chen C."/>
            <person name="Johnson J."/>
            <person name="Sharma A."/>
            <person name="Barry K."/>
            <person name="Grigoriev I.V."/>
            <person name="Spatafora J.W."/>
        </authorList>
    </citation>
    <scope>NUCLEOTIDE SEQUENCE [LARGE SCALE GENOMIC DNA]</scope>
    <source>
        <strain evidence="6 7">AM-OR11-056</strain>
    </source>
</reference>
<comment type="caution">
    <text evidence="6">The sequence shown here is derived from an EMBL/GenBank/DDBJ whole genome shotgun (WGS) entry which is preliminary data.</text>
</comment>
<protein>
    <recommendedName>
        <fullName evidence="8">Major facilitator superfamily (MFS) profile domain-containing protein</fullName>
    </recommendedName>
</protein>
<evidence type="ECO:0000256" key="4">
    <source>
        <dbReference type="ARBA" id="ARBA00023136"/>
    </source>
</evidence>
<dbReference type="PANTHER" id="PTHR23502:SF60">
    <property type="entry name" value="MAJOR FACILITATOR SUPERFAMILY (MFS) PROFILE DOMAIN-CONTAINING PROTEIN-RELATED"/>
    <property type="match status" value="1"/>
</dbReference>
<dbReference type="PANTHER" id="PTHR23502">
    <property type="entry name" value="MAJOR FACILITATOR SUPERFAMILY"/>
    <property type="match status" value="1"/>
</dbReference>
<evidence type="ECO:0000256" key="1">
    <source>
        <dbReference type="ARBA" id="ARBA00004141"/>
    </source>
</evidence>
<dbReference type="GO" id="GO:0016020">
    <property type="term" value="C:membrane"/>
    <property type="evidence" value="ECO:0007669"/>
    <property type="project" value="UniProtKB-SubCell"/>
</dbReference>
<keyword evidence="7" id="KW-1185">Reference proteome</keyword>